<feature type="region of interest" description="Disordered" evidence="1">
    <location>
        <begin position="310"/>
        <end position="356"/>
    </location>
</feature>
<dbReference type="EMBL" id="JAVHJL010000008">
    <property type="protein sequence ID" value="KAK6498822.1"/>
    <property type="molecule type" value="Genomic_DNA"/>
</dbReference>
<feature type="region of interest" description="Disordered" evidence="1">
    <location>
        <begin position="123"/>
        <end position="150"/>
    </location>
</feature>
<organism evidence="3 4">
    <name type="scientific">Arthrobotrys musiformis</name>
    <dbReference type="NCBI Taxonomy" id="47236"/>
    <lineage>
        <taxon>Eukaryota</taxon>
        <taxon>Fungi</taxon>
        <taxon>Dikarya</taxon>
        <taxon>Ascomycota</taxon>
        <taxon>Pezizomycotina</taxon>
        <taxon>Orbiliomycetes</taxon>
        <taxon>Orbiliales</taxon>
        <taxon>Orbiliaceae</taxon>
        <taxon>Arthrobotrys</taxon>
    </lineage>
</organism>
<dbReference type="PROSITE" id="PS50097">
    <property type="entry name" value="BTB"/>
    <property type="match status" value="1"/>
</dbReference>
<dbReference type="PANTHER" id="PTHR47843">
    <property type="entry name" value="BTB DOMAIN-CONTAINING PROTEIN-RELATED"/>
    <property type="match status" value="1"/>
</dbReference>
<gene>
    <name evidence="3" type="ORF">TWF481_011395</name>
</gene>
<feature type="domain" description="BTB" evidence="2">
    <location>
        <begin position="30"/>
        <end position="101"/>
    </location>
</feature>
<feature type="compositionally biased region" description="Low complexity" evidence="1">
    <location>
        <begin position="123"/>
        <end position="132"/>
    </location>
</feature>
<dbReference type="InterPro" id="IPR011333">
    <property type="entry name" value="SKP1/BTB/POZ_sf"/>
</dbReference>
<feature type="compositionally biased region" description="Low complexity" evidence="1">
    <location>
        <begin position="316"/>
        <end position="327"/>
    </location>
</feature>
<keyword evidence="4" id="KW-1185">Reference proteome</keyword>
<dbReference type="InterPro" id="IPR000210">
    <property type="entry name" value="BTB/POZ_dom"/>
</dbReference>
<proteinExistence type="predicted"/>
<dbReference type="Proteomes" id="UP001370758">
    <property type="component" value="Unassembled WGS sequence"/>
</dbReference>
<evidence type="ECO:0000313" key="3">
    <source>
        <dbReference type="EMBL" id="KAK6498822.1"/>
    </source>
</evidence>
<dbReference type="Gene3D" id="3.30.710.10">
    <property type="entry name" value="Potassium Channel Kv1.1, Chain A"/>
    <property type="match status" value="1"/>
</dbReference>
<dbReference type="PANTHER" id="PTHR47843:SF5">
    <property type="entry name" value="BTB_POZ DOMAIN PROTEIN"/>
    <property type="match status" value="1"/>
</dbReference>
<evidence type="ECO:0000259" key="2">
    <source>
        <dbReference type="PROSITE" id="PS50097"/>
    </source>
</evidence>
<name>A0AAV9VZC1_9PEZI</name>
<reference evidence="3 4" key="1">
    <citation type="submission" date="2023-08" db="EMBL/GenBank/DDBJ databases">
        <authorList>
            <person name="Palmer J.M."/>
        </authorList>
    </citation>
    <scope>NUCLEOTIDE SEQUENCE [LARGE SCALE GENOMIC DNA]</scope>
    <source>
        <strain evidence="3 4">TWF481</strain>
    </source>
</reference>
<evidence type="ECO:0000256" key="1">
    <source>
        <dbReference type="SAM" id="MobiDB-lite"/>
    </source>
</evidence>
<feature type="compositionally biased region" description="Polar residues" evidence="1">
    <location>
        <begin position="336"/>
        <end position="347"/>
    </location>
</feature>
<dbReference type="AlphaFoldDB" id="A0AAV9VZC1"/>
<evidence type="ECO:0000313" key="4">
    <source>
        <dbReference type="Proteomes" id="UP001370758"/>
    </source>
</evidence>
<accession>A0AAV9VZC1</accession>
<sequence>MATSSNSKGVVLKKDEESTPRHIGSLFDSEMICITVGAEKKKFFVHRAVFENSDSHTLRQVVSGKYKEGKGENGLDWSSEDPETVRRFLTYLYTGDYYVPKPELKQSACDVPNVADQGATVTTAATTTNGADQGKKPKTDPEEQNSGEQLGGIVRPLTPIQYHLEHVRLPTWRYNTDAGDLEHTPRVGREFAFGEAMLAHARLYVLGQYHLLRSLEVLALQRLTQLMVLAETHSYSIEADIIPVIEYTYHKGVERPGDLRELVSQFVALHFHRFEGDAIYEILEEGGGFVRDVCSKLCRQLLANELKSGGGKGRLAQKAFAKPAAKPTRAHPPGNPQQHRGTTNTRPATLPENIAQWYGPLENSTTGW</sequence>
<comment type="caution">
    <text evidence="3">The sequence shown here is derived from an EMBL/GenBank/DDBJ whole genome shotgun (WGS) entry which is preliminary data.</text>
</comment>
<dbReference type="Pfam" id="PF00651">
    <property type="entry name" value="BTB"/>
    <property type="match status" value="1"/>
</dbReference>
<protein>
    <recommendedName>
        <fullName evidence="2">BTB domain-containing protein</fullName>
    </recommendedName>
</protein>